<dbReference type="GO" id="GO:0000981">
    <property type="term" value="F:DNA-binding transcription factor activity, RNA polymerase II-specific"/>
    <property type="evidence" value="ECO:0007669"/>
    <property type="project" value="TreeGrafter"/>
</dbReference>
<keyword evidence="10" id="KW-0539">Nucleus</keyword>
<evidence type="ECO:0000313" key="14">
    <source>
        <dbReference type="Proteomes" id="UP000228934"/>
    </source>
</evidence>
<evidence type="ECO:0000256" key="11">
    <source>
        <dbReference type="PROSITE-ProRule" id="PRU00042"/>
    </source>
</evidence>
<reference evidence="14" key="1">
    <citation type="journal article" date="2017" name="Nat. Commun.">
        <title>The North American bullfrog draft genome provides insight into hormonal regulation of long noncoding RNA.</title>
        <authorList>
            <person name="Hammond S.A."/>
            <person name="Warren R.L."/>
            <person name="Vandervalk B.P."/>
            <person name="Kucuk E."/>
            <person name="Khan H."/>
            <person name="Gibb E.A."/>
            <person name="Pandoh P."/>
            <person name="Kirk H."/>
            <person name="Zhao Y."/>
            <person name="Jones M."/>
            <person name="Mungall A.J."/>
            <person name="Coope R."/>
            <person name="Pleasance S."/>
            <person name="Moore R.A."/>
            <person name="Holt R.A."/>
            <person name="Round J.M."/>
            <person name="Ohora S."/>
            <person name="Walle B.V."/>
            <person name="Veldhoen N."/>
            <person name="Helbing C.C."/>
            <person name="Birol I."/>
        </authorList>
    </citation>
    <scope>NUCLEOTIDE SEQUENCE [LARGE SCALE GENOMIC DNA]</scope>
</reference>
<evidence type="ECO:0000256" key="10">
    <source>
        <dbReference type="ARBA" id="ARBA00023242"/>
    </source>
</evidence>
<dbReference type="EMBL" id="KZ044216">
    <property type="protein sequence ID" value="PIO12872.1"/>
    <property type="molecule type" value="Genomic_DNA"/>
</dbReference>
<dbReference type="FunFam" id="3.30.160.60:FF:002343">
    <property type="entry name" value="Zinc finger protein 33A"/>
    <property type="match status" value="1"/>
</dbReference>
<sequence length="101" mass="11747">EKAYSCPECGKCFYTEATLKLHKRSHTGEKPYPCRECGKCFLSKTRLDEHKRTHTDWTRRRTNFPGLSEGNVFQLSPVLSHNINCTRGRSHIPVLSEMFFI</sequence>
<dbReference type="GO" id="GO:0005634">
    <property type="term" value="C:nucleus"/>
    <property type="evidence" value="ECO:0007669"/>
    <property type="project" value="UniProtKB-SubCell"/>
</dbReference>
<dbReference type="Proteomes" id="UP000228934">
    <property type="component" value="Unassembled WGS sequence"/>
</dbReference>
<evidence type="ECO:0000256" key="2">
    <source>
        <dbReference type="ARBA" id="ARBA00006991"/>
    </source>
</evidence>
<keyword evidence="14" id="KW-1185">Reference proteome</keyword>
<evidence type="ECO:0000259" key="12">
    <source>
        <dbReference type="PROSITE" id="PS50157"/>
    </source>
</evidence>
<keyword evidence="4" id="KW-0677">Repeat</keyword>
<evidence type="ECO:0000313" key="13">
    <source>
        <dbReference type="EMBL" id="PIO12872.1"/>
    </source>
</evidence>
<dbReference type="InterPro" id="IPR036236">
    <property type="entry name" value="Znf_C2H2_sf"/>
</dbReference>
<dbReference type="SMART" id="SM00355">
    <property type="entry name" value="ZnF_C2H2"/>
    <property type="match status" value="2"/>
</dbReference>
<dbReference type="AlphaFoldDB" id="A0A2G9QB89"/>
<dbReference type="FunFam" id="3.30.160.60:FF:000755">
    <property type="entry name" value="zinc finger protein 174"/>
    <property type="match status" value="1"/>
</dbReference>
<evidence type="ECO:0000256" key="5">
    <source>
        <dbReference type="ARBA" id="ARBA00022771"/>
    </source>
</evidence>
<evidence type="ECO:0000256" key="9">
    <source>
        <dbReference type="ARBA" id="ARBA00023163"/>
    </source>
</evidence>
<dbReference type="InterPro" id="IPR013087">
    <property type="entry name" value="Znf_C2H2_type"/>
</dbReference>
<evidence type="ECO:0000256" key="4">
    <source>
        <dbReference type="ARBA" id="ARBA00022737"/>
    </source>
</evidence>
<keyword evidence="8" id="KW-0238">DNA-binding</keyword>
<proteinExistence type="inferred from homology"/>
<gene>
    <name evidence="13" type="ORF">AB205_0000730</name>
</gene>
<evidence type="ECO:0000256" key="8">
    <source>
        <dbReference type="ARBA" id="ARBA00023125"/>
    </source>
</evidence>
<dbReference type="OrthoDB" id="6077919at2759"/>
<keyword evidence="7" id="KW-0805">Transcription regulation</keyword>
<evidence type="ECO:0000256" key="1">
    <source>
        <dbReference type="ARBA" id="ARBA00004123"/>
    </source>
</evidence>
<keyword evidence="9" id="KW-0804">Transcription</keyword>
<dbReference type="SUPFAM" id="SSF57667">
    <property type="entry name" value="beta-beta-alpha zinc fingers"/>
    <property type="match status" value="1"/>
</dbReference>
<feature type="non-terminal residue" evidence="13">
    <location>
        <position position="101"/>
    </location>
</feature>
<dbReference type="PANTHER" id="PTHR23226">
    <property type="entry name" value="ZINC FINGER AND SCAN DOMAIN-CONTAINING"/>
    <property type="match status" value="1"/>
</dbReference>
<name>A0A2G9QB89_AQUCT</name>
<dbReference type="Gene3D" id="3.30.160.60">
    <property type="entry name" value="Classic Zinc Finger"/>
    <property type="match status" value="2"/>
</dbReference>
<accession>A0A2G9QB89</accession>
<dbReference type="PROSITE" id="PS50157">
    <property type="entry name" value="ZINC_FINGER_C2H2_2"/>
    <property type="match status" value="2"/>
</dbReference>
<organism evidence="13 14">
    <name type="scientific">Aquarana catesbeiana</name>
    <name type="common">American bullfrog</name>
    <name type="synonym">Rana catesbeiana</name>
    <dbReference type="NCBI Taxonomy" id="8400"/>
    <lineage>
        <taxon>Eukaryota</taxon>
        <taxon>Metazoa</taxon>
        <taxon>Chordata</taxon>
        <taxon>Craniata</taxon>
        <taxon>Vertebrata</taxon>
        <taxon>Euteleostomi</taxon>
        <taxon>Amphibia</taxon>
        <taxon>Batrachia</taxon>
        <taxon>Anura</taxon>
        <taxon>Neobatrachia</taxon>
        <taxon>Ranoidea</taxon>
        <taxon>Ranidae</taxon>
        <taxon>Aquarana</taxon>
    </lineage>
</organism>
<dbReference type="GO" id="GO:0008270">
    <property type="term" value="F:zinc ion binding"/>
    <property type="evidence" value="ECO:0007669"/>
    <property type="project" value="UniProtKB-KW"/>
</dbReference>
<dbReference type="PANTHER" id="PTHR23226:SF397">
    <property type="entry name" value="C2H2-TYPE DOMAIN-CONTAINING PROTEIN"/>
    <property type="match status" value="1"/>
</dbReference>
<comment type="subcellular location">
    <subcellularLocation>
        <location evidence="1">Nucleus</location>
    </subcellularLocation>
</comment>
<evidence type="ECO:0000256" key="7">
    <source>
        <dbReference type="ARBA" id="ARBA00023015"/>
    </source>
</evidence>
<keyword evidence="5 11" id="KW-0863">Zinc-finger</keyword>
<feature type="non-terminal residue" evidence="13">
    <location>
        <position position="1"/>
    </location>
</feature>
<feature type="domain" description="C2H2-type" evidence="12">
    <location>
        <begin position="4"/>
        <end position="31"/>
    </location>
</feature>
<keyword evidence="6" id="KW-0862">Zinc</keyword>
<feature type="domain" description="C2H2-type" evidence="12">
    <location>
        <begin position="32"/>
        <end position="55"/>
    </location>
</feature>
<dbReference type="Pfam" id="PF00096">
    <property type="entry name" value="zf-C2H2"/>
    <property type="match status" value="2"/>
</dbReference>
<comment type="similarity">
    <text evidence="2">Belongs to the krueppel C2H2-type zinc-finger protein family.</text>
</comment>
<keyword evidence="3" id="KW-0479">Metal-binding</keyword>
<dbReference type="PROSITE" id="PS00028">
    <property type="entry name" value="ZINC_FINGER_C2H2_1"/>
    <property type="match status" value="2"/>
</dbReference>
<dbReference type="GO" id="GO:0000978">
    <property type="term" value="F:RNA polymerase II cis-regulatory region sequence-specific DNA binding"/>
    <property type="evidence" value="ECO:0007669"/>
    <property type="project" value="TreeGrafter"/>
</dbReference>
<evidence type="ECO:0000256" key="3">
    <source>
        <dbReference type="ARBA" id="ARBA00022723"/>
    </source>
</evidence>
<evidence type="ECO:0000256" key="6">
    <source>
        <dbReference type="ARBA" id="ARBA00022833"/>
    </source>
</evidence>
<protein>
    <recommendedName>
        <fullName evidence="12">C2H2-type domain-containing protein</fullName>
    </recommendedName>
</protein>